<dbReference type="OrthoDB" id="2382881at2759"/>
<dbReference type="GO" id="GO:0070860">
    <property type="term" value="C:RNA polymerase I core factor complex"/>
    <property type="evidence" value="ECO:0007669"/>
    <property type="project" value="TreeGrafter"/>
</dbReference>
<dbReference type="PANTHER" id="PTHR28221">
    <property type="entry name" value="RNA POLYMERASE I-SPECIFIC TRANSCRIPTION INITIATION FACTOR RRN6"/>
    <property type="match status" value="1"/>
</dbReference>
<reference evidence="2 3" key="1">
    <citation type="submission" date="2014-06" db="EMBL/GenBank/DDBJ databases">
        <title>Evolutionary Origins and Diversification of the Mycorrhizal Mutualists.</title>
        <authorList>
            <consortium name="DOE Joint Genome Institute"/>
            <consortium name="Mycorrhizal Genomics Consortium"/>
            <person name="Kohler A."/>
            <person name="Kuo A."/>
            <person name="Nagy L.G."/>
            <person name="Floudas D."/>
            <person name="Copeland A."/>
            <person name="Barry K.W."/>
            <person name="Cichocki N."/>
            <person name="Veneault-Fourrey C."/>
            <person name="LaButti K."/>
            <person name="Lindquist E.A."/>
            <person name="Lipzen A."/>
            <person name="Lundell T."/>
            <person name="Morin E."/>
            <person name="Murat C."/>
            <person name="Riley R."/>
            <person name="Ohm R."/>
            <person name="Sun H."/>
            <person name="Tunlid A."/>
            <person name="Henrissat B."/>
            <person name="Grigoriev I.V."/>
            <person name="Hibbett D.S."/>
            <person name="Martin F."/>
        </authorList>
    </citation>
    <scope>NUCLEOTIDE SEQUENCE [LARGE SCALE GENOMIC DNA]</scope>
    <source>
        <strain evidence="2 3">SS14</strain>
    </source>
</reference>
<dbReference type="AlphaFoldDB" id="A0A0C9VS86"/>
<dbReference type="GO" id="GO:0042790">
    <property type="term" value="P:nucleolar large rRNA transcription by RNA polymerase I"/>
    <property type="evidence" value="ECO:0007669"/>
    <property type="project" value="TreeGrafter"/>
</dbReference>
<evidence type="ECO:0000313" key="3">
    <source>
        <dbReference type="Proteomes" id="UP000054279"/>
    </source>
</evidence>
<accession>A0A0C9VS86</accession>
<gene>
    <name evidence="2" type="ORF">M422DRAFT_255800</name>
</gene>
<evidence type="ECO:0000313" key="2">
    <source>
        <dbReference type="EMBL" id="KIJ41290.1"/>
    </source>
</evidence>
<name>A0A0C9VS86_SPHS4</name>
<dbReference type="GO" id="GO:0001163">
    <property type="term" value="F:RNA polymerase I transcription regulatory region sequence-specific DNA binding"/>
    <property type="evidence" value="ECO:0007669"/>
    <property type="project" value="TreeGrafter"/>
</dbReference>
<organism evidence="2 3">
    <name type="scientific">Sphaerobolus stellatus (strain SS14)</name>
    <dbReference type="NCBI Taxonomy" id="990650"/>
    <lineage>
        <taxon>Eukaryota</taxon>
        <taxon>Fungi</taxon>
        <taxon>Dikarya</taxon>
        <taxon>Basidiomycota</taxon>
        <taxon>Agaricomycotina</taxon>
        <taxon>Agaricomycetes</taxon>
        <taxon>Phallomycetidae</taxon>
        <taxon>Geastrales</taxon>
        <taxon>Sphaerobolaceae</taxon>
        <taxon>Sphaerobolus</taxon>
    </lineage>
</organism>
<keyword evidence="3" id="KW-1185">Reference proteome</keyword>
<proteinExistence type="predicted"/>
<protein>
    <submittedName>
        <fullName evidence="2">Uncharacterized protein</fullName>
    </submittedName>
</protein>
<feature type="region of interest" description="Disordered" evidence="1">
    <location>
        <begin position="1"/>
        <end position="22"/>
    </location>
</feature>
<evidence type="ECO:0000256" key="1">
    <source>
        <dbReference type="SAM" id="MobiDB-lite"/>
    </source>
</evidence>
<dbReference type="EMBL" id="KN837138">
    <property type="protein sequence ID" value="KIJ41290.1"/>
    <property type="molecule type" value="Genomic_DNA"/>
</dbReference>
<dbReference type="GO" id="GO:0001179">
    <property type="term" value="F:RNA polymerase I general transcription initiation factor binding"/>
    <property type="evidence" value="ECO:0007669"/>
    <property type="project" value="TreeGrafter"/>
</dbReference>
<dbReference type="HOGENOM" id="CLU_452106_0_0_1"/>
<dbReference type="PANTHER" id="PTHR28221:SF2">
    <property type="entry name" value="RNA POLYMERASE I-SPECIFIC TRANSCRIPTION INITIATION FACTOR RRN6"/>
    <property type="match status" value="1"/>
</dbReference>
<dbReference type="InterPro" id="IPR019350">
    <property type="entry name" value="RNA_pol_I-sp_TIF_RRN6-like"/>
</dbReference>
<dbReference type="Proteomes" id="UP000054279">
    <property type="component" value="Unassembled WGS sequence"/>
</dbReference>
<sequence>MEFWPAEFREDPATGKKKRRKDKEALRISDHAVQPGSLGAAALFVEGSKPEWFTLFEPGSKTCINSIGRSVEIFPATKPPSVTVSKLPVHRRAEQGARYLRTYHPDADFGFELIKEELQLDEEDTAAHDALDPYAGNCLAYLSFSLRRRQIGQYLAFPCGETGSELNISPFRLPTEDRLVFSPSASCVLQFDTPIQQISALDKRENSVDKRKYGLLAIRNNATVNIVKAQQAATHDNISAKTVTTLATTATGGHRVVNLSTGYYSGVEYNLLLVNETGSVYEYSIQDDRTSISIINDAPMVDDSGSEEFWSIGRIGTRSCVRISGKKAHILDMRAKGGSPKEILHITDSDEYLTSVDANIGIDHVMCFSTTNKLLWYDQRNVKRPIFSFRHRRAFDRALQLRSIIGDSSSFCCLSSPKNHLVTVYDVGRTNSGHLQLRGFPSLLPTSIAADLPTRGSLLFPDPKGNVTEFSHFQLSSRGAIWKSDFKLAGHDADQSMNDAVVDYEWNEDIEALAKKARLMQEDVGPLGGRDYTEANLRGIFEKMFDVVPDASETAPEDPESVYSTLDKMPYFWQDMNDPVDHILIALDPNLFMSLEPISLRKVN</sequence>